<evidence type="ECO:0000313" key="3">
    <source>
        <dbReference type="EMBL" id="MFD3224725.1"/>
    </source>
</evidence>
<dbReference type="Proteomes" id="UP000007257">
    <property type="component" value="Chromosome"/>
</dbReference>
<accession>A0A0H3FGI5</accession>
<proteinExistence type="predicted"/>
<dbReference type="GeneID" id="95416938"/>
<dbReference type="AlphaFoldDB" id="A0A0H3FGI5"/>
<keyword evidence="1" id="KW-0472">Membrane</keyword>
<dbReference type="RefSeq" id="WP_013575752.1">
    <property type="nucleotide sequence ID" value="NC_015061.1"/>
</dbReference>
<reference evidence="4" key="1">
    <citation type="submission" date="2011-01" db="EMBL/GenBank/DDBJ databases">
        <title>Complete sequence of chromosome of Rahnella sp. Y9602.</title>
        <authorList>
            <consortium name="US DOE Joint Genome Institute"/>
            <person name="Lucas S."/>
            <person name="Copeland A."/>
            <person name="Lapidus A."/>
            <person name="Cheng J.-F."/>
            <person name="Goodwin L."/>
            <person name="Pitluck S."/>
            <person name="Lu M."/>
            <person name="Detter J.C."/>
            <person name="Han C."/>
            <person name="Tapia R."/>
            <person name="Land M."/>
            <person name="Hauser L."/>
            <person name="Kyrpides N."/>
            <person name="Ivanova N."/>
            <person name="Ovchinnikova G."/>
            <person name="Pagani I."/>
            <person name="Sobecky P.A."/>
            <person name="Martinez R.J."/>
            <person name="Woyke T."/>
        </authorList>
    </citation>
    <scope>NUCLEOTIDE SEQUENCE [LARGE SCALE GENOMIC DNA]</scope>
    <source>
        <strain evidence="4">Y9602</strain>
    </source>
</reference>
<name>A0A0H3FGI5_RAHSY</name>
<dbReference type="EMBL" id="CP002505">
    <property type="protein sequence ID" value="ADW74052.1"/>
    <property type="molecule type" value="Genomic_DNA"/>
</dbReference>
<dbReference type="EMBL" id="JBHUCJ010000033">
    <property type="protein sequence ID" value="MFD3224725.1"/>
    <property type="molecule type" value="Genomic_DNA"/>
</dbReference>
<gene>
    <name evidence="2" type="ordered locus">Rahaq_2445</name>
    <name evidence="3" type="ORF">ACFPK4_14365</name>
</gene>
<reference evidence="2 4" key="2">
    <citation type="journal article" date="2012" name="J. Bacteriol.">
        <title>Complete Genome Sequence of Rahnella sp. Strain Y9602, a Gammaproteobacterium Isolate from Metal- and Radionuclide-Contaminated Soil.</title>
        <authorList>
            <person name="Martinez R.J."/>
            <person name="Bruce D."/>
            <person name="Detter C."/>
            <person name="Goodwin L.A."/>
            <person name="Han J."/>
            <person name="Han C.S."/>
            <person name="Held B."/>
            <person name="Land M.L."/>
            <person name="Mikhailova N."/>
            <person name="Nolan M."/>
            <person name="Pennacchio L."/>
            <person name="Pitluck S."/>
            <person name="Tapia R."/>
            <person name="Woyke T."/>
            <person name="Sobecky P.A."/>
        </authorList>
    </citation>
    <scope>NUCLEOTIDE SEQUENCE [LARGE SCALE GENOMIC DNA]</scope>
    <source>
        <strain evidence="2 4">Y9602</strain>
    </source>
</reference>
<keyword evidence="1" id="KW-0812">Transmembrane</keyword>
<protein>
    <submittedName>
        <fullName evidence="2">Uncharacterized protein</fullName>
    </submittedName>
</protein>
<keyword evidence="5" id="KW-1185">Reference proteome</keyword>
<feature type="transmembrane region" description="Helical" evidence="1">
    <location>
        <begin position="56"/>
        <end position="75"/>
    </location>
</feature>
<reference evidence="3 5" key="3">
    <citation type="submission" date="2024-09" db="EMBL/GenBank/DDBJ databases">
        <title>Genomes of Rahnella.</title>
        <authorList>
            <person name="Mnguni F.C."/>
            <person name="Shin G.Y."/>
            <person name="Coutinho T."/>
        </authorList>
    </citation>
    <scope>NUCLEOTIDE SEQUENCE [LARGE SCALE GENOMIC DNA]</scope>
    <source>
        <strain evidence="3 5">20WA0057</strain>
    </source>
</reference>
<evidence type="ECO:0000313" key="4">
    <source>
        <dbReference type="Proteomes" id="UP000007257"/>
    </source>
</evidence>
<dbReference type="HOGENOM" id="CLU_2635487_0_0_6"/>
<organism evidence="2 4">
    <name type="scientific">Rahnella sp. (strain Y9602)</name>
    <dbReference type="NCBI Taxonomy" id="2703885"/>
    <lineage>
        <taxon>Bacteria</taxon>
        <taxon>Pseudomonadati</taxon>
        <taxon>Pseudomonadota</taxon>
        <taxon>Gammaproteobacteria</taxon>
        <taxon>Enterobacterales</taxon>
        <taxon>Yersiniaceae</taxon>
        <taxon>Rahnella</taxon>
    </lineage>
</organism>
<keyword evidence="1" id="KW-1133">Transmembrane helix</keyword>
<evidence type="ECO:0000256" key="1">
    <source>
        <dbReference type="SAM" id="Phobius"/>
    </source>
</evidence>
<sequence length="77" mass="7991">MFSREFASSDRGDGISAAKRAECLRCIGGVVTALYQRGGGTGGGQQFSILSHAPGCVGLMSMIMISIGILPVTVFDH</sequence>
<evidence type="ECO:0000313" key="2">
    <source>
        <dbReference type="EMBL" id="ADW74052.1"/>
    </source>
</evidence>
<dbReference type="Proteomes" id="UP001598201">
    <property type="component" value="Unassembled WGS sequence"/>
</dbReference>
<evidence type="ECO:0000313" key="5">
    <source>
        <dbReference type="Proteomes" id="UP001598201"/>
    </source>
</evidence>
<dbReference type="KEGG" id="rah:Rahaq_2445"/>